<dbReference type="GO" id="GO:0003677">
    <property type="term" value="F:DNA binding"/>
    <property type="evidence" value="ECO:0007669"/>
    <property type="project" value="UniProtKB-KW"/>
</dbReference>
<dbReference type="Gene3D" id="1.10.150.130">
    <property type="match status" value="1"/>
</dbReference>
<evidence type="ECO:0000256" key="1">
    <source>
        <dbReference type="ARBA" id="ARBA00008857"/>
    </source>
</evidence>
<comment type="caution">
    <text evidence="6">The sequence shown here is derived from an EMBL/GenBank/DDBJ whole genome shotgun (WGS) entry which is preliminary data.</text>
</comment>
<sequence>MAEIYKRSGKWAYRVNYRDNNGNRKSASGSGFELKRAAELAASEVERKKNRGADLLDESISLIDYYRQWIELYKSGRHANVTESRYRTIDKVIVKYFNNTKLKDIRKSDYQAFINEYALGDHDKKTGIRKERSKDTVGKTNSYIRAAVQSAIDDQIIYANFTNNVIISGKNPKSSNLKFLELSDLIKLKKVTQSSASFTSVSKYIILTGILTGARFSEILALTWDDIDFEKNTININKSWDYMYTHNFKPTKTESSIRLIDINQELSDALINLKQQQSEYQLKTGWRNVKNLIFINNRREVPSSSAVNKMLSNLEKELAISSPITFHGLRHTHASYLISENVDIFYISKRLGHKNVLVTQRVYAHLLNSMEQQEADKTLKALSKLV</sequence>
<dbReference type="InterPro" id="IPR010998">
    <property type="entry name" value="Integrase_recombinase_N"/>
</dbReference>
<evidence type="ECO:0000313" key="7">
    <source>
        <dbReference type="Proteomes" id="UP000321659"/>
    </source>
</evidence>
<dbReference type="PANTHER" id="PTHR30349:SF64">
    <property type="entry name" value="PROPHAGE INTEGRASE INTD-RELATED"/>
    <property type="match status" value="1"/>
</dbReference>
<dbReference type="PROSITE" id="PS51898">
    <property type="entry name" value="TYR_RECOMBINASE"/>
    <property type="match status" value="1"/>
</dbReference>
<protein>
    <submittedName>
        <fullName evidence="6">Site-specific integrase</fullName>
    </submittedName>
</protein>
<dbReference type="InterPro" id="IPR050090">
    <property type="entry name" value="Tyrosine_recombinase_XerCD"/>
</dbReference>
<dbReference type="Pfam" id="PF14657">
    <property type="entry name" value="Arm-DNA-bind_4"/>
    <property type="match status" value="1"/>
</dbReference>
<dbReference type="Gene3D" id="1.10.443.10">
    <property type="entry name" value="Intergrase catalytic core"/>
    <property type="match status" value="1"/>
</dbReference>
<comment type="similarity">
    <text evidence="1">Belongs to the 'phage' integrase family.</text>
</comment>
<gene>
    <name evidence="6" type="ORF">LABALGLTS371_12270</name>
</gene>
<dbReference type="InterPro" id="IPR013762">
    <property type="entry name" value="Integrase-like_cat_sf"/>
</dbReference>
<dbReference type="Proteomes" id="UP000321659">
    <property type="component" value="Unassembled WGS sequence"/>
</dbReference>
<dbReference type="EMBL" id="SRRQ01000010">
    <property type="protein sequence ID" value="TWW10580.1"/>
    <property type="molecule type" value="Genomic_DNA"/>
</dbReference>
<name>A0A5C6M6X4_9LACO</name>
<dbReference type="AlphaFoldDB" id="A0A5C6M6X4"/>
<evidence type="ECO:0000259" key="5">
    <source>
        <dbReference type="PROSITE" id="PS51898"/>
    </source>
</evidence>
<evidence type="ECO:0000313" key="6">
    <source>
        <dbReference type="EMBL" id="TWW10580.1"/>
    </source>
</evidence>
<keyword evidence="2" id="KW-0229">DNA integration</keyword>
<keyword evidence="4" id="KW-0233">DNA recombination</keyword>
<evidence type="ECO:0000256" key="2">
    <source>
        <dbReference type="ARBA" id="ARBA00022908"/>
    </source>
</evidence>
<organism evidence="6 7">
    <name type="scientific">Dellaglioa algida</name>
    <dbReference type="NCBI Taxonomy" id="105612"/>
    <lineage>
        <taxon>Bacteria</taxon>
        <taxon>Bacillati</taxon>
        <taxon>Bacillota</taxon>
        <taxon>Bacilli</taxon>
        <taxon>Lactobacillales</taxon>
        <taxon>Lactobacillaceae</taxon>
        <taxon>Dellaglioa</taxon>
    </lineage>
</organism>
<dbReference type="PANTHER" id="PTHR30349">
    <property type="entry name" value="PHAGE INTEGRASE-RELATED"/>
    <property type="match status" value="1"/>
</dbReference>
<dbReference type="GO" id="GO:0015074">
    <property type="term" value="P:DNA integration"/>
    <property type="evidence" value="ECO:0007669"/>
    <property type="project" value="UniProtKB-KW"/>
</dbReference>
<keyword evidence="3" id="KW-0238">DNA-binding</keyword>
<dbReference type="InterPro" id="IPR011010">
    <property type="entry name" value="DNA_brk_join_enz"/>
</dbReference>
<reference evidence="6 7" key="1">
    <citation type="submission" date="2019-04" db="EMBL/GenBank/DDBJ databases">
        <title>In vitro growth and metabolic characteristics of meat-borne Lactobacillus algidus strains.</title>
        <authorList>
            <person name="Sade E."/>
            <person name="Per J."/>
            <person name="Tytti H."/>
            <person name="Johanna B.K."/>
        </authorList>
    </citation>
    <scope>NUCLEOTIDE SEQUENCE [LARGE SCALE GENOMIC DNA]</scope>
    <source>
        <strain evidence="6 7">LTS37-1</strain>
    </source>
</reference>
<dbReference type="InterPro" id="IPR004107">
    <property type="entry name" value="Integrase_SAM-like_N"/>
</dbReference>
<dbReference type="CDD" id="cd01189">
    <property type="entry name" value="INT_ICEBs1_C_like"/>
    <property type="match status" value="1"/>
</dbReference>
<feature type="domain" description="Tyr recombinase" evidence="5">
    <location>
        <begin position="175"/>
        <end position="376"/>
    </location>
</feature>
<dbReference type="RefSeq" id="WP_146302996.1">
    <property type="nucleotide sequence ID" value="NZ_JANXKZ010000002.1"/>
</dbReference>
<proteinExistence type="inferred from homology"/>
<dbReference type="Pfam" id="PF14659">
    <property type="entry name" value="Phage_int_SAM_3"/>
    <property type="match status" value="1"/>
</dbReference>
<dbReference type="InterPro" id="IPR002104">
    <property type="entry name" value="Integrase_catalytic"/>
</dbReference>
<dbReference type="InterPro" id="IPR028259">
    <property type="entry name" value="AP2-like_int_N"/>
</dbReference>
<dbReference type="GO" id="GO:0006310">
    <property type="term" value="P:DNA recombination"/>
    <property type="evidence" value="ECO:0007669"/>
    <property type="project" value="UniProtKB-KW"/>
</dbReference>
<evidence type="ECO:0000256" key="4">
    <source>
        <dbReference type="ARBA" id="ARBA00023172"/>
    </source>
</evidence>
<dbReference type="Pfam" id="PF00589">
    <property type="entry name" value="Phage_integrase"/>
    <property type="match status" value="1"/>
</dbReference>
<accession>A0A5C6M6X4</accession>
<evidence type="ECO:0000256" key="3">
    <source>
        <dbReference type="ARBA" id="ARBA00023125"/>
    </source>
</evidence>
<dbReference type="SUPFAM" id="SSF56349">
    <property type="entry name" value="DNA breaking-rejoining enzymes"/>
    <property type="match status" value="1"/>
</dbReference>